<dbReference type="Proteomes" id="UP000265520">
    <property type="component" value="Unassembled WGS sequence"/>
</dbReference>
<proteinExistence type="predicted"/>
<dbReference type="EMBL" id="LXQA010294167">
    <property type="protein sequence ID" value="MCI41600.1"/>
    <property type="molecule type" value="Genomic_DNA"/>
</dbReference>
<protein>
    <submittedName>
        <fullName evidence="1">Uncharacterized protein</fullName>
    </submittedName>
</protein>
<name>A0A392S0S2_9FABA</name>
<organism evidence="1 2">
    <name type="scientific">Trifolium medium</name>
    <dbReference type="NCBI Taxonomy" id="97028"/>
    <lineage>
        <taxon>Eukaryota</taxon>
        <taxon>Viridiplantae</taxon>
        <taxon>Streptophyta</taxon>
        <taxon>Embryophyta</taxon>
        <taxon>Tracheophyta</taxon>
        <taxon>Spermatophyta</taxon>
        <taxon>Magnoliopsida</taxon>
        <taxon>eudicotyledons</taxon>
        <taxon>Gunneridae</taxon>
        <taxon>Pentapetalae</taxon>
        <taxon>rosids</taxon>
        <taxon>fabids</taxon>
        <taxon>Fabales</taxon>
        <taxon>Fabaceae</taxon>
        <taxon>Papilionoideae</taxon>
        <taxon>50 kb inversion clade</taxon>
        <taxon>NPAAA clade</taxon>
        <taxon>Hologalegina</taxon>
        <taxon>IRL clade</taxon>
        <taxon>Trifolieae</taxon>
        <taxon>Trifolium</taxon>
    </lineage>
</organism>
<keyword evidence="2" id="KW-1185">Reference proteome</keyword>
<evidence type="ECO:0000313" key="2">
    <source>
        <dbReference type="Proteomes" id="UP000265520"/>
    </source>
</evidence>
<evidence type="ECO:0000313" key="1">
    <source>
        <dbReference type="EMBL" id="MCI41600.1"/>
    </source>
</evidence>
<accession>A0A392S0S2</accession>
<comment type="caution">
    <text evidence="1">The sequence shown here is derived from an EMBL/GenBank/DDBJ whole genome shotgun (WGS) entry which is preliminary data.</text>
</comment>
<dbReference type="AlphaFoldDB" id="A0A392S0S2"/>
<feature type="non-terminal residue" evidence="1">
    <location>
        <position position="1"/>
    </location>
</feature>
<sequence length="33" mass="3463">DIASVDPSRAILGCSAVGPCSTVEEEDFLSHWA</sequence>
<reference evidence="1 2" key="1">
    <citation type="journal article" date="2018" name="Front. Plant Sci.">
        <title>Red Clover (Trifolium pratense) and Zigzag Clover (T. medium) - A Picture of Genomic Similarities and Differences.</title>
        <authorList>
            <person name="Dluhosova J."/>
            <person name="Istvanek J."/>
            <person name="Nedelnik J."/>
            <person name="Repkova J."/>
        </authorList>
    </citation>
    <scope>NUCLEOTIDE SEQUENCE [LARGE SCALE GENOMIC DNA]</scope>
    <source>
        <strain evidence="2">cv. 10/8</strain>
        <tissue evidence="1">Leaf</tissue>
    </source>
</reference>